<evidence type="ECO:0000256" key="7">
    <source>
        <dbReference type="ARBA" id="ARBA00022553"/>
    </source>
</evidence>
<dbReference type="PANTHER" id="PTHR34930">
    <property type="entry name" value="GEO05313P1"/>
    <property type="match status" value="1"/>
</dbReference>
<comment type="function">
    <text evidence="1">Binds to all microtubule populations.</text>
</comment>
<keyword evidence="10" id="KW-0539">Nucleus</keyword>
<dbReference type="Proteomes" id="UP000007266">
    <property type="component" value="Linkage group 7"/>
</dbReference>
<dbReference type="EMBL" id="KQ971354">
    <property type="protein sequence ID" value="KYB26231.1"/>
    <property type="molecule type" value="Genomic_DNA"/>
</dbReference>
<evidence type="ECO:0000256" key="5">
    <source>
        <dbReference type="ARBA" id="ARBA00021471"/>
    </source>
</evidence>
<feature type="region of interest" description="Disordered" evidence="11">
    <location>
        <begin position="212"/>
        <end position="262"/>
    </location>
</feature>
<feature type="compositionally biased region" description="Basic and acidic residues" evidence="11">
    <location>
        <begin position="212"/>
        <end position="248"/>
    </location>
</feature>
<dbReference type="GO" id="GO:0005819">
    <property type="term" value="C:spindle"/>
    <property type="evidence" value="ECO:0007669"/>
    <property type="project" value="UniProtKB-SubCell"/>
</dbReference>
<keyword evidence="7" id="KW-0597">Phosphoprotein</keyword>
<sequence>MIRIVILFCVGVLLTLAHTKIDAKEKEDLHSTSSAVIFMGLLPVLSQEFAKVVVLIQDWRSLKFGESEQEQVLNNGGARSDPATATLEDTSRNYKHLRVPLNSKSNEVMNKLRKCLERFGLIQVFDLVVGVRIKGQLRALTIVSITKRKNNLTISQIFHPSLNSFRFAFSQKMTSTNVFTGMGNNRSSSRVLRPPGGGYHNILGLSNEAKISKTPERESGESDKVVTEKANPETKIENVATERPENQRRVRVPPGGFSSGLW</sequence>
<protein>
    <recommendedName>
        <fullName evidence="5">Microtubule-associated protein Jupiter</fullName>
    </recommendedName>
</protein>
<gene>
    <name evidence="13" type="primary">AUGUSTUS-3.0.2_33671</name>
    <name evidence="13" type="ORF">TcasGA2_TC033671</name>
</gene>
<dbReference type="InParanoid" id="A0A139WEG5"/>
<dbReference type="PANTHER" id="PTHR34930:SF2">
    <property type="entry name" value="MICROTUBULE-ASSOCIATED PROTEIN JUPITER"/>
    <property type="match status" value="1"/>
</dbReference>
<comment type="subcellular location">
    <subcellularLocation>
        <location evidence="3">Cytoplasm</location>
        <location evidence="3">Cytoskeleton</location>
        <location evidence="3">Spindle</location>
    </subcellularLocation>
    <subcellularLocation>
        <location evidence="2">Nucleus</location>
    </subcellularLocation>
</comment>
<evidence type="ECO:0000256" key="2">
    <source>
        <dbReference type="ARBA" id="ARBA00004123"/>
    </source>
</evidence>
<evidence type="ECO:0000256" key="10">
    <source>
        <dbReference type="ARBA" id="ARBA00023242"/>
    </source>
</evidence>
<evidence type="ECO:0000256" key="3">
    <source>
        <dbReference type="ARBA" id="ARBA00004186"/>
    </source>
</evidence>
<feature type="signal peptide" evidence="12">
    <location>
        <begin position="1"/>
        <end position="17"/>
    </location>
</feature>
<proteinExistence type="inferred from homology"/>
<evidence type="ECO:0000313" key="13">
    <source>
        <dbReference type="EMBL" id="KYB26231.1"/>
    </source>
</evidence>
<keyword evidence="6" id="KW-0963">Cytoplasm</keyword>
<feature type="chain" id="PRO_5007299743" description="Microtubule-associated protein Jupiter" evidence="12">
    <location>
        <begin position="18"/>
        <end position="262"/>
    </location>
</feature>
<evidence type="ECO:0000313" key="14">
    <source>
        <dbReference type="Proteomes" id="UP000007266"/>
    </source>
</evidence>
<dbReference type="GO" id="GO:0005874">
    <property type="term" value="C:microtubule"/>
    <property type="evidence" value="ECO:0007669"/>
    <property type="project" value="UniProtKB-KW"/>
</dbReference>
<evidence type="ECO:0000256" key="8">
    <source>
        <dbReference type="ARBA" id="ARBA00022701"/>
    </source>
</evidence>
<accession>A0A139WEG5</accession>
<reference evidence="13 14" key="2">
    <citation type="journal article" date="2010" name="Nucleic Acids Res.">
        <title>BeetleBase in 2010: revisions to provide comprehensive genomic information for Tribolium castaneum.</title>
        <authorList>
            <person name="Kim H.S."/>
            <person name="Murphy T."/>
            <person name="Xia J."/>
            <person name="Caragea D."/>
            <person name="Park Y."/>
            <person name="Beeman R.W."/>
            <person name="Lorenzen M.D."/>
            <person name="Butcher S."/>
            <person name="Manak J.R."/>
            <person name="Brown S.J."/>
        </authorList>
    </citation>
    <scope>GENOME REANNOTATION</scope>
    <source>
        <strain evidence="13 14">Georgia GA2</strain>
    </source>
</reference>
<reference evidence="13 14" key="1">
    <citation type="journal article" date="2008" name="Nature">
        <title>The genome of the model beetle and pest Tribolium castaneum.</title>
        <authorList>
            <consortium name="Tribolium Genome Sequencing Consortium"/>
            <person name="Richards S."/>
            <person name="Gibbs R.A."/>
            <person name="Weinstock G.M."/>
            <person name="Brown S.J."/>
            <person name="Denell R."/>
            <person name="Beeman R.W."/>
            <person name="Gibbs R."/>
            <person name="Beeman R.W."/>
            <person name="Brown S.J."/>
            <person name="Bucher G."/>
            <person name="Friedrich M."/>
            <person name="Grimmelikhuijzen C.J."/>
            <person name="Klingler M."/>
            <person name="Lorenzen M."/>
            <person name="Richards S."/>
            <person name="Roth S."/>
            <person name="Schroder R."/>
            <person name="Tautz D."/>
            <person name="Zdobnov E.M."/>
            <person name="Muzny D."/>
            <person name="Gibbs R.A."/>
            <person name="Weinstock G.M."/>
            <person name="Attaway T."/>
            <person name="Bell S."/>
            <person name="Buhay C.J."/>
            <person name="Chandrabose M.N."/>
            <person name="Chavez D."/>
            <person name="Clerk-Blankenburg K.P."/>
            <person name="Cree A."/>
            <person name="Dao M."/>
            <person name="Davis C."/>
            <person name="Chacko J."/>
            <person name="Dinh H."/>
            <person name="Dugan-Rocha S."/>
            <person name="Fowler G."/>
            <person name="Garner T.T."/>
            <person name="Garnes J."/>
            <person name="Gnirke A."/>
            <person name="Hawes A."/>
            <person name="Hernandez J."/>
            <person name="Hines S."/>
            <person name="Holder M."/>
            <person name="Hume J."/>
            <person name="Jhangiani S.N."/>
            <person name="Joshi V."/>
            <person name="Khan Z.M."/>
            <person name="Jackson L."/>
            <person name="Kovar C."/>
            <person name="Kowis A."/>
            <person name="Lee S."/>
            <person name="Lewis L.R."/>
            <person name="Margolis J."/>
            <person name="Morgan M."/>
            <person name="Nazareth L.V."/>
            <person name="Nguyen N."/>
            <person name="Okwuonu G."/>
            <person name="Parker D."/>
            <person name="Richards S."/>
            <person name="Ruiz S.J."/>
            <person name="Santibanez J."/>
            <person name="Savard J."/>
            <person name="Scherer S.E."/>
            <person name="Schneider B."/>
            <person name="Sodergren E."/>
            <person name="Tautz D."/>
            <person name="Vattahil S."/>
            <person name="Villasana D."/>
            <person name="White C.S."/>
            <person name="Wright R."/>
            <person name="Park Y."/>
            <person name="Beeman R.W."/>
            <person name="Lord J."/>
            <person name="Oppert B."/>
            <person name="Lorenzen M."/>
            <person name="Brown S."/>
            <person name="Wang L."/>
            <person name="Savard J."/>
            <person name="Tautz D."/>
            <person name="Richards S."/>
            <person name="Weinstock G."/>
            <person name="Gibbs R.A."/>
            <person name="Liu Y."/>
            <person name="Worley K."/>
            <person name="Weinstock G."/>
            <person name="Elsik C.G."/>
            <person name="Reese J.T."/>
            <person name="Elhaik E."/>
            <person name="Landan G."/>
            <person name="Graur D."/>
            <person name="Arensburger P."/>
            <person name="Atkinson P."/>
            <person name="Beeman R.W."/>
            <person name="Beidler J."/>
            <person name="Brown S.J."/>
            <person name="Demuth J.P."/>
            <person name="Drury D.W."/>
            <person name="Du Y.Z."/>
            <person name="Fujiwara H."/>
            <person name="Lorenzen M."/>
            <person name="Maselli V."/>
            <person name="Osanai M."/>
            <person name="Park Y."/>
            <person name="Robertson H.M."/>
            <person name="Tu Z."/>
            <person name="Wang J.J."/>
            <person name="Wang S."/>
            <person name="Richards S."/>
            <person name="Song H."/>
            <person name="Zhang L."/>
            <person name="Sodergren E."/>
            <person name="Werner D."/>
            <person name="Stanke M."/>
            <person name="Morgenstern B."/>
            <person name="Solovyev V."/>
            <person name="Kosarev P."/>
            <person name="Brown G."/>
            <person name="Chen H.C."/>
            <person name="Ermolaeva O."/>
            <person name="Hlavina W."/>
            <person name="Kapustin Y."/>
            <person name="Kiryutin B."/>
            <person name="Kitts P."/>
            <person name="Maglott D."/>
            <person name="Pruitt K."/>
            <person name="Sapojnikov V."/>
            <person name="Souvorov A."/>
            <person name="Mackey A.J."/>
            <person name="Waterhouse R.M."/>
            <person name="Wyder S."/>
            <person name="Zdobnov E.M."/>
            <person name="Zdobnov E.M."/>
            <person name="Wyder S."/>
            <person name="Kriventseva E.V."/>
            <person name="Kadowaki T."/>
            <person name="Bork P."/>
            <person name="Aranda M."/>
            <person name="Bao R."/>
            <person name="Beermann A."/>
            <person name="Berns N."/>
            <person name="Bolognesi R."/>
            <person name="Bonneton F."/>
            <person name="Bopp D."/>
            <person name="Brown S.J."/>
            <person name="Bucher G."/>
            <person name="Butts T."/>
            <person name="Chaumot A."/>
            <person name="Denell R.E."/>
            <person name="Ferrier D.E."/>
            <person name="Friedrich M."/>
            <person name="Gordon C.M."/>
            <person name="Jindra M."/>
            <person name="Klingler M."/>
            <person name="Lan Q."/>
            <person name="Lattorff H.M."/>
            <person name="Laudet V."/>
            <person name="von Levetsow C."/>
            <person name="Liu Z."/>
            <person name="Lutz R."/>
            <person name="Lynch J.A."/>
            <person name="da Fonseca R.N."/>
            <person name="Posnien N."/>
            <person name="Reuter R."/>
            <person name="Roth S."/>
            <person name="Savard J."/>
            <person name="Schinko J.B."/>
            <person name="Schmitt C."/>
            <person name="Schoppmeier M."/>
            <person name="Schroder R."/>
            <person name="Shippy T.D."/>
            <person name="Simonnet F."/>
            <person name="Marques-Souza H."/>
            <person name="Tautz D."/>
            <person name="Tomoyasu Y."/>
            <person name="Trauner J."/>
            <person name="Van der Zee M."/>
            <person name="Vervoort M."/>
            <person name="Wittkopp N."/>
            <person name="Wimmer E.A."/>
            <person name="Yang X."/>
            <person name="Jones A.K."/>
            <person name="Sattelle D.B."/>
            <person name="Ebert P.R."/>
            <person name="Nelson D."/>
            <person name="Scott J.G."/>
            <person name="Beeman R.W."/>
            <person name="Muthukrishnan S."/>
            <person name="Kramer K.J."/>
            <person name="Arakane Y."/>
            <person name="Beeman R.W."/>
            <person name="Zhu Q."/>
            <person name="Hogenkamp D."/>
            <person name="Dixit R."/>
            <person name="Oppert B."/>
            <person name="Jiang H."/>
            <person name="Zou Z."/>
            <person name="Marshall J."/>
            <person name="Elpidina E."/>
            <person name="Vinokurov K."/>
            <person name="Oppert C."/>
            <person name="Zou Z."/>
            <person name="Evans J."/>
            <person name="Lu Z."/>
            <person name="Zhao P."/>
            <person name="Sumathipala N."/>
            <person name="Altincicek B."/>
            <person name="Vilcinskas A."/>
            <person name="Williams M."/>
            <person name="Hultmark D."/>
            <person name="Hetru C."/>
            <person name="Jiang H."/>
            <person name="Grimmelikhuijzen C.J."/>
            <person name="Hauser F."/>
            <person name="Cazzamali G."/>
            <person name="Williamson M."/>
            <person name="Park Y."/>
            <person name="Li B."/>
            <person name="Tanaka Y."/>
            <person name="Predel R."/>
            <person name="Neupert S."/>
            <person name="Schachtner J."/>
            <person name="Verleyen P."/>
            <person name="Raible F."/>
            <person name="Bork P."/>
            <person name="Friedrich M."/>
            <person name="Walden K.K."/>
            <person name="Robertson H.M."/>
            <person name="Angeli S."/>
            <person name="Foret S."/>
            <person name="Bucher G."/>
            <person name="Schuetz S."/>
            <person name="Maleszka R."/>
            <person name="Wimmer E.A."/>
            <person name="Beeman R.W."/>
            <person name="Lorenzen M."/>
            <person name="Tomoyasu Y."/>
            <person name="Miller S.C."/>
            <person name="Grossmann D."/>
            <person name="Bucher G."/>
        </authorList>
    </citation>
    <scope>NUCLEOTIDE SEQUENCE [LARGE SCALE GENOMIC DNA]</scope>
    <source>
        <strain evidence="13 14">Georgia GA2</strain>
    </source>
</reference>
<dbReference type="InterPro" id="IPR033335">
    <property type="entry name" value="JUPITER"/>
</dbReference>
<name>A0A139WEG5_TRICA</name>
<evidence type="ECO:0000256" key="12">
    <source>
        <dbReference type="SAM" id="SignalP"/>
    </source>
</evidence>
<dbReference type="GO" id="GO:0005634">
    <property type="term" value="C:nucleus"/>
    <property type="evidence" value="ECO:0007669"/>
    <property type="project" value="UniProtKB-SubCell"/>
</dbReference>
<organism evidence="13 14">
    <name type="scientific">Tribolium castaneum</name>
    <name type="common">Red flour beetle</name>
    <dbReference type="NCBI Taxonomy" id="7070"/>
    <lineage>
        <taxon>Eukaryota</taxon>
        <taxon>Metazoa</taxon>
        <taxon>Ecdysozoa</taxon>
        <taxon>Arthropoda</taxon>
        <taxon>Hexapoda</taxon>
        <taxon>Insecta</taxon>
        <taxon>Pterygota</taxon>
        <taxon>Neoptera</taxon>
        <taxon>Endopterygota</taxon>
        <taxon>Coleoptera</taxon>
        <taxon>Polyphaga</taxon>
        <taxon>Cucujiformia</taxon>
        <taxon>Tenebrionidae</taxon>
        <taxon>Tenebrionidae incertae sedis</taxon>
        <taxon>Tribolium</taxon>
    </lineage>
</organism>
<evidence type="ECO:0000256" key="9">
    <source>
        <dbReference type="ARBA" id="ARBA00023212"/>
    </source>
</evidence>
<evidence type="ECO:0000256" key="6">
    <source>
        <dbReference type="ARBA" id="ARBA00022490"/>
    </source>
</evidence>
<evidence type="ECO:0000256" key="1">
    <source>
        <dbReference type="ARBA" id="ARBA00003805"/>
    </source>
</evidence>
<keyword evidence="14" id="KW-1185">Reference proteome</keyword>
<evidence type="ECO:0000256" key="4">
    <source>
        <dbReference type="ARBA" id="ARBA00005344"/>
    </source>
</evidence>
<keyword evidence="12" id="KW-0732">Signal</keyword>
<evidence type="ECO:0000256" key="11">
    <source>
        <dbReference type="SAM" id="MobiDB-lite"/>
    </source>
</evidence>
<keyword evidence="8" id="KW-0493">Microtubule</keyword>
<comment type="similarity">
    <text evidence="4">Belongs to the MAP Jupiter family.</text>
</comment>
<keyword evidence="9" id="KW-0206">Cytoskeleton</keyword>
<dbReference type="AlphaFoldDB" id="A0A139WEG5"/>